<keyword evidence="4" id="KW-1185">Reference proteome</keyword>
<gene>
    <name evidence="3" type="ORF">HMPREF0557_02630</name>
</gene>
<feature type="domain" description="Ig-like" evidence="2">
    <location>
        <begin position="1481"/>
        <end position="1547"/>
    </location>
</feature>
<dbReference type="InterPro" id="IPR022038">
    <property type="entry name" value="Ig-like_bact"/>
</dbReference>
<evidence type="ECO:0000259" key="2">
    <source>
        <dbReference type="Pfam" id="PF07523"/>
    </source>
</evidence>
<organism evidence="3 4">
    <name type="scientific">Listeria innocua ATCC 33091</name>
    <dbReference type="NCBI Taxonomy" id="1002366"/>
    <lineage>
        <taxon>Bacteria</taxon>
        <taxon>Bacillati</taxon>
        <taxon>Bacillota</taxon>
        <taxon>Bacilli</taxon>
        <taxon>Bacillales</taxon>
        <taxon>Listeriaceae</taxon>
        <taxon>Listeria</taxon>
    </lineage>
</organism>
<feature type="domain" description="Ig-like" evidence="2">
    <location>
        <begin position="1629"/>
        <end position="1695"/>
    </location>
</feature>
<evidence type="ECO:0000313" key="3">
    <source>
        <dbReference type="EMBL" id="EHN60299.1"/>
    </source>
</evidence>
<comment type="caution">
    <text evidence="3">The sequence shown here is derived from an EMBL/GenBank/DDBJ whole genome shotgun (WGS) entry which is preliminary data.</text>
</comment>
<name>A0AB72Z5V2_LISIO</name>
<feature type="domain" description="Ig-like" evidence="2">
    <location>
        <begin position="1554"/>
        <end position="1622"/>
    </location>
</feature>
<dbReference type="SUPFAM" id="SSF49478">
    <property type="entry name" value="Cna protein B-type domain"/>
    <property type="match status" value="1"/>
</dbReference>
<reference evidence="3 4" key="1">
    <citation type="submission" date="2011-08" db="EMBL/GenBank/DDBJ databases">
        <authorList>
            <person name="Weinstock G."/>
            <person name="Sodergren E."/>
            <person name="Clifton S."/>
            <person name="Fulton L."/>
            <person name="Fulton B."/>
            <person name="Courtney L."/>
            <person name="Fronick C."/>
            <person name="Harrison M."/>
            <person name="Strong C."/>
            <person name="Farmer C."/>
            <person name="Delahaunty K."/>
            <person name="Markovic C."/>
            <person name="Hall O."/>
            <person name="Minx P."/>
            <person name="Tomlinson C."/>
            <person name="Mitreva M."/>
            <person name="Hou S."/>
            <person name="Chen J."/>
            <person name="Wollam A."/>
            <person name="Pepin K.H."/>
            <person name="Johnson M."/>
            <person name="Bhonagiri V."/>
            <person name="Zhang X."/>
            <person name="Suruliraj S."/>
            <person name="Warren W."/>
            <person name="Chinwalla A."/>
            <person name="Mardis E.R."/>
            <person name="Wilson R.K."/>
        </authorList>
    </citation>
    <scope>NUCLEOTIDE SEQUENCE [LARGE SCALE GENOMIC DNA]</scope>
    <source>
        <strain evidence="3 4">ATCC 33091</strain>
    </source>
</reference>
<accession>A0AB72Z5V2</accession>
<dbReference type="NCBIfam" id="TIGR01167">
    <property type="entry name" value="LPXTG_anchor"/>
    <property type="match status" value="1"/>
</dbReference>
<feature type="domain" description="Ig-like" evidence="2">
    <location>
        <begin position="1702"/>
        <end position="1770"/>
    </location>
</feature>
<dbReference type="RefSeq" id="WP_003772619.1">
    <property type="nucleotide sequence ID" value="NZ_JH556650.1"/>
</dbReference>
<feature type="domain" description="Ig-like" evidence="2">
    <location>
        <begin position="1408"/>
        <end position="1474"/>
    </location>
</feature>
<keyword evidence="1" id="KW-0472">Membrane</keyword>
<feature type="domain" description="Ig-like" evidence="2">
    <location>
        <begin position="1777"/>
        <end position="1843"/>
    </location>
</feature>
<dbReference type="EMBL" id="AGCN01000041">
    <property type="protein sequence ID" value="EHN60299.1"/>
    <property type="molecule type" value="Genomic_DNA"/>
</dbReference>
<dbReference type="Pfam" id="PF07523">
    <property type="entry name" value="Big_3"/>
    <property type="match status" value="7"/>
</dbReference>
<evidence type="ECO:0000256" key="1">
    <source>
        <dbReference type="SAM" id="Phobius"/>
    </source>
</evidence>
<dbReference type="InterPro" id="IPR013783">
    <property type="entry name" value="Ig-like_fold"/>
</dbReference>
<dbReference type="Proteomes" id="UP000003597">
    <property type="component" value="Unassembled WGS sequence"/>
</dbReference>
<keyword evidence="1" id="KW-0812">Transmembrane</keyword>
<protein>
    <submittedName>
        <fullName evidence="3">LPXTG-motif protein cell wall anchor domain protein</fullName>
    </submittedName>
</protein>
<feature type="domain" description="Ig-like" evidence="2">
    <location>
        <begin position="1862"/>
        <end position="1913"/>
    </location>
</feature>
<dbReference type="Gene3D" id="2.60.40.10">
    <property type="entry name" value="Immunoglobulins"/>
    <property type="match status" value="8"/>
</dbReference>
<sequence>MMKLKSLRRPLLLVMAALLIIGQLNLSSFRVFAEEKGNESVSYEIQNELSSDKKKAKLKIKTTPKNEEVKILTIQTPDGKKVEGQEAEYTATKNGTVDFVINYQDQDKTEKTYTASYEVNDISEEVQNTPKPTVTEGNTPKKGSNLLKSSAPTVSMKIPDYNKTNWENGDIKDVSVTVEFNNNNASGKKINFTLPDGMRFVSLPVPSSYQAPSSVDSNILSYFGAGNPVGDSITSVTVPNKETGYNKATYGTLSYELDPATEKLTLNFSVQVDAAKYYGPTDLKSPIKVDAYMGEGSTPAASAEQSIRAEGKTVVGYANQKQVDTMFRNWYTSSFLPEVSPSTATEDSYNYTKPYSVVNGISQMDGRGSKIFVPKNVKTTLYYPEGMEYVGVVNENKSLLTNNENRTITHYPNENKVEIDFKQENYYGIIETILAVKYKVPEGTEEGTYTSPKVPHAVITTYDDKVFETDALTNDASDTTTLAAKDTCKVVGKAANKMVMLPRNYYINPDNESWAGLIQINNRQTAGVKTNQIYQIKFDENWEAYTVNIPFDGTYPGNKVKDVQYKTNLNSEYRTYDGTLPKTNGNKMLTLDATAVGLQEGEYFTEVKANVGDFSVGFTNIDTAAPFKAANSASYGIVKPGITSVQFDVNIWNADDEENTKVSGSSTYTVANNISTAANGTASFYNSEGTPIKTARAGETVTTKASLVMHDYPYGTRSVLNNPEVYLRQLEGTTVKPSSIKLTDQDGKEVDFTVEAKTAKNGDKVYVIKTKDITVGEFVGYPSKKQYLNISYNTTFDMTLSKSIHTDIQELLAWGGSNVISALGANVFLDNGLDVNQNGRDAERLLSTNTSTLSVPKQDTVAVETFLNVAGEGIKAGYVEGDDSTVSYFTPGTDADYMVKITNTSSGSASSLDIFIPIPKTGQDFGTKFQSEPFKWDMKLNGEVPMTAQQKSQFDLTYTTEATADNYTSDSIYSNTLTDYGKANMVRIKVKTKIESGESQTIKVPLKVDETFESATAGNKIGERDIYNPYYTVETNTYSGSIAGTRVGAELVIVEVAGKLFKDKNASGIYETAQGDTPLANETVELYKWDEATSTYEPFTKDGQNVTTTTDADGKYKFDYNLGIGYGKYAVKFPEKAGYKHTLQNVGRDKDLNSAAPNMGTEIGWVKDIDPAQPDAQHINAGYISYVPETDLKVNLNEKTVQEGKSLKITLPKVAPTSGEAAEDTIEPDIFQKIQANTDGYKWTTADASVATAKTLTDGSVAIVGGSTNGKTIRVTDLTIALKDIFGTEKKSTAPLYVTTANGKVAQKDELKIGATNFTLEYKDAVVLSEAQAVTKAKTAAFEEVKNGVNSDAEDRTDVVKVDEQQLKALKNGSNRGGTYPLTFTLEKNGKEVETVIDVKVEKDLTEVNAHDSTIYVGDNWRAADNFDSALNKEGETLTFADIEATGTVDTTKAGEYPVTYKYNDTTKTVTITVKDDATEINAHDSTIYTGDTWSAKDNFDSAADRDGNEVALSKVTVTNTVNTAQAGTYPITYTYGGVSKTITVTVKENKKGINAHNATIYVGDSWTAEDNFDNAVDKDGNPVEFSKVTVTETPNVNTNKAGTYQLKYTFDGASKTVTLTVKNIQTAVNAHNSTVYVGETWEAKDNFDSARNKDGETVAFADVEVEGNVDMTVAGTYSITYKYDGFSKTIKVTVKNPQTAITAHDSVVYTGDNWSAKDNFDSAIDKAGKPVAYRDITVEEDPTVDLNTPGTYSVTYKYQGISKVVQITVKPRQTKVESHDSTIYAGANWNAKDNFDSAIDKKGDDVKLSDVTVIGRVDNQTPGTYEITYRYDGVTSVSRVTVLQNHAKIIVNDSKLKTNANWDAKDNFVRAMSRDGSEIPMSKVKVEGKVNTKKAGKYQVTYTIDPNEGTVDAGKEELSVTATIEVVEGKVTITPSENSNSDVKPGKQKTATYQQAIPRTGDQMNLWVVVMGACLVGFALFLWTFRQRRRHG</sequence>
<keyword evidence="1" id="KW-1133">Transmembrane helix</keyword>
<evidence type="ECO:0000313" key="4">
    <source>
        <dbReference type="Proteomes" id="UP000003597"/>
    </source>
</evidence>
<proteinExistence type="predicted"/>
<feature type="transmembrane region" description="Helical" evidence="1">
    <location>
        <begin position="1965"/>
        <end position="1986"/>
    </location>
</feature>